<accession>A0A1I9YFH7</accession>
<keyword evidence="2" id="KW-1185">Reference proteome</keyword>
<name>A0A1I9YFH7_9BURK</name>
<dbReference type="KEGG" id="pspw:BJG93_06460"/>
<dbReference type="InterPro" id="IPR046348">
    <property type="entry name" value="SIS_dom_sf"/>
</dbReference>
<dbReference type="Proteomes" id="UP000179860">
    <property type="component" value="Chromosome 1"/>
</dbReference>
<reference evidence="1" key="2">
    <citation type="submission" date="2021-06" db="EMBL/GenBank/DDBJ databases">
        <authorList>
            <person name="Rogers T.H."/>
            <person name="Ramsay J.P."/>
            <person name="Wang P."/>
            <person name="Terpolilli J."/>
        </authorList>
    </citation>
    <scope>NUCLEOTIDE SEQUENCE</scope>
    <source>
        <strain evidence="1">WSM5005</strain>
    </source>
</reference>
<organism evidence="1 2">
    <name type="scientific">Paraburkholderia sprentiae WSM5005</name>
    <dbReference type="NCBI Taxonomy" id="754502"/>
    <lineage>
        <taxon>Bacteria</taxon>
        <taxon>Pseudomonadati</taxon>
        <taxon>Pseudomonadota</taxon>
        <taxon>Betaproteobacteria</taxon>
        <taxon>Burkholderiales</taxon>
        <taxon>Burkholderiaceae</taxon>
        <taxon>Paraburkholderia</taxon>
    </lineage>
</organism>
<dbReference type="SUPFAM" id="SSF53697">
    <property type="entry name" value="SIS domain"/>
    <property type="match status" value="1"/>
</dbReference>
<reference evidence="1" key="1">
    <citation type="submission" date="2016-09" db="EMBL/GenBank/DDBJ databases">
        <title>The Complete Genome of Burkholderia sprentiae wsm5005.</title>
        <authorList>
            <person name="De Meyer S."/>
            <person name="Wang P."/>
            <person name="Terpolilli J."/>
        </authorList>
    </citation>
    <scope>NUCLEOTIDE SEQUENCE [LARGE SCALE GENOMIC DNA]</scope>
    <source>
        <strain evidence="1">WSM5005</strain>
    </source>
</reference>
<dbReference type="EMBL" id="CP017561">
    <property type="protein sequence ID" value="APA85060.1"/>
    <property type="molecule type" value="Genomic_DNA"/>
</dbReference>
<dbReference type="AlphaFoldDB" id="A0A1I9YFH7"/>
<gene>
    <name evidence="1" type="ORF">BJG93_06460</name>
</gene>
<evidence type="ECO:0000313" key="1">
    <source>
        <dbReference type="EMBL" id="APA85060.1"/>
    </source>
</evidence>
<dbReference type="GO" id="GO:1901135">
    <property type="term" value="P:carbohydrate derivative metabolic process"/>
    <property type="evidence" value="ECO:0007669"/>
    <property type="project" value="InterPro"/>
</dbReference>
<sequence length="121" mass="12939">MEARTAAHASLDPIAAHASLDPIAALLSFYVMAAALADARGRNPDVPRHLKKVTETHGCEIRFSCARSRTEAWASGAIVREVRCMKAEGTDAMKVWLFMRSKTAATSTLTTVGLVEAPANA</sequence>
<dbReference type="STRING" id="754502.BJG93_06460"/>
<protein>
    <submittedName>
        <fullName evidence="1">Uncharacterized protein</fullName>
    </submittedName>
</protein>
<proteinExistence type="predicted"/>
<dbReference type="Gene3D" id="3.40.50.10490">
    <property type="entry name" value="Glucose-6-phosphate isomerase like protein, domain 1"/>
    <property type="match status" value="1"/>
</dbReference>
<evidence type="ECO:0000313" key="2">
    <source>
        <dbReference type="Proteomes" id="UP000179860"/>
    </source>
</evidence>
<dbReference type="GO" id="GO:0097367">
    <property type="term" value="F:carbohydrate derivative binding"/>
    <property type="evidence" value="ECO:0007669"/>
    <property type="project" value="InterPro"/>
</dbReference>